<keyword evidence="2" id="KW-0812">Transmembrane</keyword>
<keyword evidence="4" id="KW-1185">Reference proteome</keyword>
<dbReference type="Proteomes" id="UP001210528">
    <property type="component" value="Unassembled WGS sequence"/>
</dbReference>
<sequence>MSADPDETADDTNTPADWDSDESEPTEERPDWRDKTGAAAGKVISSIPRLIPKQSRIFRAMAMNSIKQYHKRAGGDALALDARAGQQLDLTPVKYRPAGECDEGEKPGWVAKDGTHTWSAASEGRVVDYLNNTPVVALDRDSHVECGWLRPRIAEAIELDQYEGIYTNPQVNLVADAQANGQAVADGGSPSLELGSPGQWAGDALVDLDSGEGYDGMRISFRKASEWASEQTTAQEMQMQEDRGYIRGLANGDDGPSTFKLLLLCAAIILGTFAIVFIGPQLLGGGGGGGINPLMIGALGSLL</sequence>
<evidence type="ECO:0000313" key="3">
    <source>
        <dbReference type="EMBL" id="MDB2293730.1"/>
    </source>
</evidence>
<evidence type="ECO:0000256" key="1">
    <source>
        <dbReference type="SAM" id="MobiDB-lite"/>
    </source>
</evidence>
<dbReference type="EMBL" id="JAQLUK010000027">
    <property type="protein sequence ID" value="MDB2293730.1"/>
    <property type="molecule type" value="Genomic_DNA"/>
</dbReference>
<name>A0ABT4Z6N3_HALEZ</name>
<feature type="compositionally biased region" description="Basic and acidic residues" evidence="1">
    <location>
        <begin position="26"/>
        <end position="36"/>
    </location>
</feature>
<evidence type="ECO:0000256" key="2">
    <source>
        <dbReference type="SAM" id="Phobius"/>
    </source>
</evidence>
<feature type="transmembrane region" description="Helical" evidence="2">
    <location>
        <begin position="261"/>
        <end position="283"/>
    </location>
</feature>
<keyword evidence="2" id="KW-0472">Membrane</keyword>
<comment type="caution">
    <text evidence="3">The sequence shown here is derived from an EMBL/GenBank/DDBJ whole genome shotgun (WGS) entry which is preliminary data.</text>
</comment>
<dbReference type="RefSeq" id="WP_271970490.1">
    <property type="nucleotide sequence ID" value="NZ_JAQLUK010000027.1"/>
</dbReference>
<keyword evidence="2" id="KW-1133">Transmembrane helix</keyword>
<protein>
    <submittedName>
        <fullName evidence="3">Uncharacterized protein</fullName>
    </submittedName>
</protein>
<proteinExistence type="predicted"/>
<gene>
    <name evidence="3" type="ORF">PM085_15845</name>
</gene>
<accession>A0ABT4Z6N3</accession>
<reference evidence="3 4" key="1">
    <citation type="submission" date="2023-01" db="EMBL/GenBank/DDBJ databases">
        <title>Halorubrum ezzemoulense from Santa Pola, Spain.</title>
        <authorList>
            <person name="Feng Y."/>
            <person name="Louyakis A.S."/>
            <person name="Gogarten J.P."/>
        </authorList>
    </citation>
    <scope>NUCLEOTIDE SEQUENCE [LARGE SCALE GENOMIC DNA]</scope>
    <source>
        <strain evidence="3 4">AMM015</strain>
    </source>
</reference>
<organism evidence="3 4">
    <name type="scientific">Halorubrum ezzemoulense</name>
    <name type="common">Halorubrum chaoviator</name>
    <dbReference type="NCBI Taxonomy" id="337243"/>
    <lineage>
        <taxon>Archaea</taxon>
        <taxon>Methanobacteriati</taxon>
        <taxon>Methanobacteriota</taxon>
        <taxon>Stenosarchaea group</taxon>
        <taxon>Halobacteria</taxon>
        <taxon>Halobacteriales</taxon>
        <taxon>Haloferacaceae</taxon>
        <taxon>Halorubrum</taxon>
    </lineage>
</organism>
<evidence type="ECO:0000313" key="4">
    <source>
        <dbReference type="Proteomes" id="UP001210528"/>
    </source>
</evidence>
<feature type="compositionally biased region" description="Acidic residues" evidence="1">
    <location>
        <begin position="1"/>
        <end position="10"/>
    </location>
</feature>
<feature type="region of interest" description="Disordered" evidence="1">
    <location>
        <begin position="1"/>
        <end position="39"/>
    </location>
</feature>